<accession>Q69YD7</accession>
<reference evidence="3" key="1">
    <citation type="journal article" date="2005" name="Nature">
        <title>The map-based sequence of the rice genome.</title>
        <authorList>
            <consortium name="International rice genome sequencing project (IRGSP)"/>
            <person name="Matsumoto T."/>
            <person name="Wu J."/>
            <person name="Kanamori H."/>
            <person name="Katayose Y."/>
            <person name="Fujisawa M."/>
            <person name="Namiki N."/>
            <person name="Mizuno H."/>
            <person name="Yamamoto K."/>
            <person name="Antonio B.A."/>
            <person name="Baba T."/>
            <person name="Sakata K."/>
            <person name="Nagamura Y."/>
            <person name="Aoki H."/>
            <person name="Arikawa K."/>
            <person name="Arita K."/>
            <person name="Bito T."/>
            <person name="Chiden Y."/>
            <person name="Fujitsuka N."/>
            <person name="Fukunaka R."/>
            <person name="Hamada M."/>
            <person name="Harada C."/>
            <person name="Hayashi A."/>
            <person name="Hijishita S."/>
            <person name="Honda M."/>
            <person name="Hosokawa S."/>
            <person name="Ichikawa Y."/>
            <person name="Idonuma A."/>
            <person name="Iijima M."/>
            <person name="Ikeda M."/>
            <person name="Ikeno M."/>
            <person name="Ito K."/>
            <person name="Ito S."/>
            <person name="Ito T."/>
            <person name="Ito Y."/>
            <person name="Ito Y."/>
            <person name="Iwabuchi A."/>
            <person name="Kamiya K."/>
            <person name="Karasawa W."/>
            <person name="Kurita K."/>
            <person name="Katagiri S."/>
            <person name="Kikuta A."/>
            <person name="Kobayashi H."/>
            <person name="Kobayashi N."/>
            <person name="Machita K."/>
            <person name="Maehara T."/>
            <person name="Masukawa M."/>
            <person name="Mizubayashi T."/>
            <person name="Mukai Y."/>
            <person name="Nagasaki H."/>
            <person name="Nagata Y."/>
            <person name="Naito S."/>
            <person name="Nakashima M."/>
            <person name="Nakama Y."/>
            <person name="Nakamichi Y."/>
            <person name="Nakamura M."/>
            <person name="Meguro A."/>
            <person name="Negishi M."/>
            <person name="Ohta I."/>
            <person name="Ohta T."/>
            <person name="Okamoto M."/>
            <person name="Ono N."/>
            <person name="Saji S."/>
            <person name="Sakaguchi M."/>
            <person name="Sakai K."/>
            <person name="Shibata M."/>
            <person name="Shimokawa T."/>
            <person name="Song J."/>
            <person name="Takazaki Y."/>
            <person name="Terasawa K."/>
            <person name="Tsugane M."/>
            <person name="Tsuji K."/>
            <person name="Ueda S."/>
            <person name="Waki K."/>
            <person name="Yamagata H."/>
            <person name="Yamamoto M."/>
            <person name="Yamamoto S."/>
            <person name="Yamane H."/>
            <person name="Yoshiki S."/>
            <person name="Yoshihara R."/>
            <person name="Yukawa K."/>
            <person name="Zhong H."/>
            <person name="Yano M."/>
            <person name="Yuan Q."/>
            <person name="Ouyang S."/>
            <person name="Liu J."/>
            <person name="Jones K.M."/>
            <person name="Gansberger K."/>
            <person name="Moffat K."/>
            <person name="Hill J."/>
            <person name="Bera J."/>
            <person name="Fadrosh D."/>
            <person name="Jin S."/>
            <person name="Johri S."/>
            <person name="Kim M."/>
            <person name="Overton L."/>
            <person name="Reardon M."/>
            <person name="Tsitrin T."/>
            <person name="Vuong H."/>
            <person name="Weaver B."/>
            <person name="Ciecko A."/>
            <person name="Tallon L."/>
            <person name="Jackson J."/>
            <person name="Pai G."/>
            <person name="Aken S.V."/>
            <person name="Utterback T."/>
            <person name="Reidmuller S."/>
            <person name="Feldblyum T."/>
            <person name="Hsiao J."/>
            <person name="Zismann V."/>
            <person name="Iobst S."/>
            <person name="de Vazeille A.R."/>
            <person name="Buell C.R."/>
            <person name="Ying K."/>
            <person name="Li Y."/>
            <person name="Lu T."/>
            <person name="Huang Y."/>
            <person name="Zhao Q."/>
            <person name="Feng Q."/>
            <person name="Zhang L."/>
            <person name="Zhu J."/>
            <person name="Weng Q."/>
            <person name="Mu J."/>
            <person name="Lu Y."/>
            <person name="Fan D."/>
            <person name="Liu Y."/>
            <person name="Guan J."/>
            <person name="Zhang Y."/>
            <person name="Yu S."/>
            <person name="Liu X."/>
            <person name="Zhang Y."/>
            <person name="Hong G."/>
            <person name="Han B."/>
            <person name="Choisne N."/>
            <person name="Demange N."/>
            <person name="Orjeda G."/>
            <person name="Samain S."/>
            <person name="Cattolico L."/>
            <person name="Pelletier E."/>
            <person name="Couloux A."/>
            <person name="Segurens B."/>
            <person name="Wincker P."/>
            <person name="D'Hont A."/>
            <person name="Scarpelli C."/>
            <person name="Weissenbach J."/>
            <person name="Salanoubat M."/>
            <person name="Quetier F."/>
            <person name="Yu Y."/>
            <person name="Kim H.R."/>
            <person name="Rambo T."/>
            <person name="Currie J."/>
            <person name="Collura K."/>
            <person name="Luo M."/>
            <person name="Yang T."/>
            <person name="Ammiraju J.S.S."/>
            <person name="Engler F."/>
            <person name="Soderlund C."/>
            <person name="Wing R.A."/>
            <person name="Palmer L.E."/>
            <person name="de la Bastide M."/>
            <person name="Spiegel L."/>
            <person name="Nascimento L."/>
            <person name="Zutavern T."/>
            <person name="O'Shaughnessy A."/>
            <person name="Dike S."/>
            <person name="Dedhia N."/>
            <person name="Preston R."/>
            <person name="Balija V."/>
            <person name="McCombie W.R."/>
            <person name="Chow T."/>
            <person name="Chen H."/>
            <person name="Chung M."/>
            <person name="Chen C."/>
            <person name="Shaw J."/>
            <person name="Wu H."/>
            <person name="Hsiao K."/>
            <person name="Chao Y."/>
            <person name="Chu M."/>
            <person name="Cheng C."/>
            <person name="Hour A."/>
            <person name="Lee P."/>
            <person name="Lin S."/>
            <person name="Lin Y."/>
            <person name="Liou J."/>
            <person name="Liu S."/>
            <person name="Hsing Y."/>
            <person name="Raghuvanshi S."/>
            <person name="Mohanty A."/>
            <person name="Bharti A.K."/>
            <person name="Gaur A."/>
            <person name="Gupta V."/>
            <person name="Kumar D."/>
            <person name="Ravi V."/>
            <person name="Vij S."/>
            <person name="Kapur A."/>
            <person name="Khurana P."/>
            <person name="Khurana P."/>
            <person name="Khurana J.P."/>
            <person name="Tyagi A.K."/>
            <person name="Gaikwad K."/>
            <person name="Singh A."/>
            <person name="Dalal V."/>
            <person name="Srivastava S."/>
            <person name="Dixit A."/>
            <person name="Pal A.K."/>
            <person name="Ghazi I.A."/>
            <person name="Yadav M."/>
            <person name="Pandit A."/>
            <person name="Bhargava A."/>
            <person name="Sureshbabu K."/>
            <person name="Batra K."/>
            <person name="Sharma T.R."/>
            <person name="Mohapatra T."/>
            <person name="Singh N.K."/>
            <person name="Messing J."/>
            <person name="Nelson A.B."/>
            <person name="Fuks G."/>
            <person name="Kavchok S."/>
            <person name="Keizer G."/>
            <person name="Linton E."/>
            <person name="Llaca V."/>
            <person name="Song R."/>
            <person name="Tanyolac B."/>
            <person name="Young S."/>
            <person name="Ho-Il K."/>
            <person name="Hahn J.H."/>
            <person name="Sangsakoo G."/>
            <person name="Vanavichit A."/>
            <person name="de Mattos Luiz.A.T."/>
            <person name="Zimmer P.D."/>
            <person name="Malone G."/>
            <person name="Dellagostin O."/>
            <person name="de Oliveira A.C."/>
            <person name="Bevan M."/>
            <person name="Bancroft I."/>
            <person name="Minx P."/>
            <person name="Cordum H."/>
            <person name="Wilson R."/>
            <person name="Cheng Z."/>
            <person name="Jin W."/>
            <person name="Jiang J."/>
            <person name="Leong S.A."/>
            <person name="Iwama H."/>
            <person name="Gojobori T."/>
            <person name="Itoh T."/>
            <person name="Niimura Y."/>
            <person name="Fujii Y."/>
            <person name="Habara T."/>
            <person name="Sakai H."/>
            <person name="Sato Y."/>
            <person name="Wilson G."/>
            <person name="Kumar K."/>
            <person name="McCouch S."/>
            <person name="Juretic N."/>
            <person name="Hoen D."/>
            <person name="Wright S."/>
            <person name="Bruskiewich R."/>
            <person name="Bureau T."/>
            <person name="Miyao A."/>
            <person name="Hirochika H."/>
            <person name="Nishikawa T."/>
            <person name="Kadowaki K."/>
            <person name="Sugiura M."/>
            <person name="Burr B."/>
            <person name="Sasaki T."/>
        </authorList>
    </citation>
    <scope>NUCLEOTIDE SEQUENCE [LARGE SCALE GENOMIC DNA]</scope>
    <source>
        <strain evidence="3">cv. Nipponbare</strain>
    </source>
</reference>
<gene>
    <name evidence="2" type="primary">P0701E03.30</name>
</gene>
<protein>
    <submittedName>
        <fullName evidence="2">Uncharacterized protein</fullName>
    </submittedName>
</protein>
<evidence type="ECO:0000313" key="2">
    <source>
        <dbReference type="EMBL" id="BAD35190.1"/>
    </source>
</evidence>
<feature type="compositionally biased region" description="Basic and acidic residues" evidence="1">
    <location>
        <begin position="105"/>
        <end position="115"/>
    </location>
</feature>
<sequence length="134" mass="14126">MCIKIPVQDRPGADVSTGGRRRGADMRGPPVSGSGEREERAPARGAHRSAAQGGRFAVDRDHAGGPPPVHGTDGPDRPRGRSDGRWRPGSAQGRPSGHGNGNGARTRERVADDGNRRRRRRRKGDAKAAALSSG</sequence>
<evidence type="ECO:0000313" key="3">
    <source>
        <dbReference type="Proteomes" id="UP000000763"/>
    </source>
</evidence>
<proteinExistence type="predicted"/>
<organism evidence="2 3">
    <name type="scientific">Oryza sativa subsp. japonica</name>
    <name type="common">Rice</name>
    <dbReference type="NCBI Taxonomy" id="39947"/>
    <lineage>
        <taxon>Eukaryota</taxon>
        <taxon>Viridiplantae</taxon>
        <taxon>Streptophyta</taxon>
        <taxon>Embryophyta</taxon>
        <taxon>Tracheophyta</taxon>
        <taxon>Spermatophyta</taxon>
        <taxon>Magnoliopsida</taxon>
        <taxon>Liliopsida</taxon>
        <taxon>Poales</taxon>
        <taxon>Poaceae</taxon>
        <taxon>BOP clade</taxon>
        <taxon>Oryzoideae</taxon>
        <taxon>Oryzeae</taxon>
        <taxon>Oryzinae</taxon>
        <taxon>Oryza</taxon>
        <taxon>Oryza sativa</taxon>
    </lineage>
</organism>
<reference evidence="3" key="2">
    <citation type="journal article" date="2008" name="Nucleic Acids Res.">
        <title>The rice annotation project database (RAP-DB): 2008 update.</title>
        <authorList>
            <consortium name="The rice annotation project (RAP)"/>
        </authorList>
    </citation>
    <scope>GENOME REANNOTATION</scope>
    <source>
        <strain evidence="3">cv. Nipponbare</strain>
    </source>
</reference>
<dbReference type="Proteomes" id="UP000000763">
    <property type="component" value="Chromosome 6"/>
</dbReference>
<feature type="region of interest" description="Disordered" evidence="1">
    <location>
        <begin position="1"/>
        <end position="134"/>
    </location>
</feature>
<dbReference type="AlphaFoldDB" id="Q69YD7"/>
<evidence type="ECO:0000256" key="1">
    <source>
        <dbReference type="SAM" id="MobiDB-lite"/>
    </source>
</evidence>
<dbReference type="EMBL" id="AP003458">
    <property type="protein sequence ID" value="BAD35190.1"/>
    <property type="molecule type" value="Genomic_DNA"/>
</dbReference>
<name>Q69YD7_ORYSJ</name>
<feature type="compositionally biased region" description="Basic and acidic residues" evidence="1">
    <location>
        <begin position="73"/>
        <end position="86"/>
    </location>
</feature>